<dbReference type="FunCoup" id="A0A059BEQ6">
    <property type="interactions" value="55"/>
</dbReference>
<dbReference type="STRING" id="71139.A0A059BEQ6"/>
<keyword evidence="4" id="KW-0493">Microtubule</keyword>
<feature type="compositionally biased region" description="Low complexity" evidence="7">
    <location>
        <begin position="587"/>
        <end position="596"/>
    </location>
</feature>
<sequence length="602" mass="66482">MAGGIEETFGVGFQADSIHSGSISFGRFEKEPLAWERRSSFSHNRYLEEVEKFSKPGSVNEKKALLEAHFKKKPLLHQSSSEWQTGRDHRHDEDDTSDNTSREGFELSIEDNYFGHFDESPARSGCSGEYGVRVGEREDPGVLSFRSHEKEGLNDLSMDFIPIEHNAGMPVYIEVGHNDLPIGFAETPIVAKTSSDYDEREAENCSEASYSFIKDKTDERVEKTCSETSHSSPKSASASETKLTEATAKSQFSVADEKRKISARSSKDLNKTLGGRIRGSPLRTNRQKDSTMSAAQTSRLVHKTLNPEQREKLVAKPVREDNSKGEGGQKISEPQSVSMTKLESRADSTRSRLKHIAQSQKPETKSTSKGFNFLSDQRAERRKEYFMRLEEKMHAKEAEINEIQAKAQEETEAEIKQFRKSLNFKATPMPSFYRATLLSGSDGNKASSTRDRSSISSMRCPSPQNQAASRSRIHSKAGNCQVVAASASLNTSNPPEASLDHKLISKTWGSNAVSPTPSSNKAESTGDAIANETVLRKGRDDDDGNTNKQKSKASATARTAKGQRVEGKQKAGVKRDTSQMMRKDTRTVGTSRTGRVAGSVTS</sequence>
<feature type="compositionally biased region" description="Basic and acidic residues" evidence="7">
    <location>
        <begin position="308"/>
        <end position="324"/>
    </location>
</feature>
<dbReference type="OMA" id="CESDAME"/>
<feature type="region of interest" description="Disordered" evidence="7">
    <location>
        <begin position="437"/>
        <end position="474"/>
    </location>
</feature>
<reference evidence="9" key="1">
    <citation type="submission" date="2013-07" db="EMBL/GenBank/DDBJ databases">
        <title>The genome of Eucalyptus grandis.</title>
        <authorList>
            <person name="Schmutz J."/>
            <person name="Hayes R."/>
            <person name="Myburg A."/>
            <person name="Tuskan G."/>
            <person name="Grattapaglia D."/>
            <person name="Rokhsar D.S."/>
        </authorList>
    </citation>
    <scope>NUCLEOTIDE SEQUENCE</scope>
    <source>
        <tissue evidence="9">Leaf extractions</tissue>
    </source>
</reference>
<feature type="compositionally biased region" description="Polar residues" evidence="7">
    <location>
        <begin position="332"/>
        <end position="341"/>
    </location>
</feature>
<dbReference type="InterPro" id="IPR044216">
    <property type="entry name" value="WDL7"/>
</dbReference>
<dbReference type="AlphaFoldDB" id="A0A059BEQ6"/>
<evidence type="ECO:0000256" key="1">
    <source>
        <dbReference type="ARBA" id="ARBA00004245"/>
    </source>
</evidence>
<feature type="region of interest" description="Disordered" evidence="7">
    <location>
        <begin position="508"/>
        <end position="602"/>
    </location>
</feature>
<evidence type="ECO:0000259" key="8">
    <source>
        <dbReference type="Pfam" id="PF06886"/>
    </source>
</evidence>
<keyword evidence="5" id="KW-0206">Cytoskeleton</keyword>
<feature type="region of interest" description="Disordered" evidence="7">
    <location>
        <begin position="77"/>
        <end position="102"/>
    </location>
</feature>
<dbReference type="eggNOG" id="ENOG502QQEQ">
    <property type="taxonomic scope" value="Eukaryota"/>
</dbReference>
<feature type="coiled-coil region" evidence="6">
    <location>
        <begin position="386"/>
        <end position="413"/>
    </location>
</feature>
<dbReference type="PANTHER" id="PTHR47067">
    <property type="entry name" value="TPX2 (TARGETING PROTEIN FOR XKLP2) PROTEIN FAMILY-RELATED"/>
    <property type="match status" value="1"/>
</dbReference>
<feature type="compositionally biased region" description="Basic and acidic residues" evidence="7">
    <location>
        <begin position="255"/>
        <end position="270"/>
    </location>
</feature>
<evidence type="ECO:0000256" key="4">
    <source>
        <dbReference type="ARBA" id="ARBA00022701"/>
    </source>
</evidence>
<dbReference type="PANTHER" id="PTHR47067:SF6">
    <property type="entry name" value="PROTEIN WVD2-LIKE 7"/>
    <property type="match status" value="1"/>
</dbReference>
<organism evidence="9">
    <name type="scientific">Eucalyptus grandis</name>
    <name type="common">Flooded gum</name>
    <dbReference type="NCBI Taxonomy" id="71139"/>
    <lineage>
        <taxon>Eukaryota</taxon>
        <taxon>Viridiplantae</taxon>
        <taxon>Streptophyta</taxon>
        <taxon>Embryophyta</taxon>
        <taxon>Tracheophyta</taxon>
        <taxon>Spermatophyta</taxon>
        <taxon>Magnoliopsida</taxon>
        <taxon>eudicotyledons</taxon>
        <taxon>Gunneridae</taxon>
        <taxon>Pentapetalae</taxon>
        <taxon>rosids</taxon>
        <taxon>malvids</taxon>
        <taxon>Myrtales</taxon>
        <taxon>Myrtaceae</taxon>
        <taxon>Myrtoideae</taxon>
        <taxon>Eucalypteae</taxon>
        <taxon>Eucalyptus</taxon>
    </lineage>
</organism>
<feature type="compositionally biased region" description="Polar residues" evidence="7">
    <location>
        <begin position="357"/>
        <end position="370"/>
    </location>
</feature>
<dbReference type="InParanoid" id="A0A059BEQ6"/>
<dbReference type="InterPro" id="IPR027329">
    <property type="entry name" value="TPX2_C"/>
</dbReference>
<evidence type="ECO:0000256" key="5">
    <source>
        <dbReference type="ARBA" id="ARBA00023212"/>
    </source>
</evidence>
<evidence type="ECO:0000256" key="6">
    <source>
        <dbReference type="SAM" id="Coils"/>
    </source>
</evidence>
<evidence type="ECO:0000256" key="7">
    <source>
        <dbReference type="SAM" id="MobiDB-lite"/>
    </source>
</evidence>
<keyword evidence="6" id="KW-0175">Coiled coil</keyword>
<feature type="compositionally biased region" description="Polar residues" evidence="7">
    <location>
        <begin position="508"/>
        <end position="523"/>
    </location>
</feature>
<evidence type="ECO:0000256" key="2">
    <source>
        <dbReference type="ARBA" id="ARBA00005885"/>
    </source>
</evidence>
<proteinExistence type="inferred from homology"/>
<feature type="compositionally biased region" description="Polar residues" evidence="7">
    <location>
        <begin position="290"/>
        <end position="299"/>
    </location>
</feature>
<evidence type="ECO:0000313" key="9">
    <source>
        <dbReference type="EMBL" id="KCW64598.1"/>
    </source>
</evidence>
<protein>
    <recommendedName>
        <fullName evidence="8">TPX2 C-terminal domain-containing protein</fullName>
    </recommendedName>
</protein>
<evidence type="ECO:0000256" key="3">
    <source>
        <dbReference type="ARBA" id="ARBA00022490"/>
    </source>
</evidence>
<name>A0A059BEQ6_EUCGR</name>
<dbReference type="Gramene" id="KCW64598">
    <property type="protein sequence ID" value="KCW64598"/>
    <property type="gene ID" value="EUGRSUZ_G02189"/>
</dbReference>
<comment type="similarity">
    <text evidence="2">Belongs to the TPX2 family.</text>
</comment>
<dbReference type="Pfam" id="PF06886">
    <property type="entry name" value="TPX2"/>
    <property type="match status" value="1"/>
</dbReference>
<feature type="compositionally biased region" description="Low complexity" evidence="7">
    <location>
        <begin position="226"/>
        <end position="241"/>
    </location>
</feature>
<dbReference type="GO" id="GO:0009737">
    <property type="term" value="P:response to abscisic acid"/>
    <property type="evidence" value="ECO:0000318"/>
    <property type="project" value="GO_Central"/>
</dbReference>
<feature type="region of interest" description="Disordered" evidence="7">
    <location>
        <begin position="223"/>
        <end position="375"/>
    </location>
</feature>
<feature type="domain" description="TPX2 C-terminal" evidence="8">
    <location>
        <begin position="371"/>
        <end position="437"/>
    </location>
</feature>
<keyword evidence="3" id="KW-0963">Cytoplasm</keyword>
<gene>
    <name evidence="9" type="ORF">EUGRSUZ_G02189</name>
</gene>
<dbReference type="EMBL" id="KK198759">
    <property type="protein sequence ID" value="KCW64598.1"/>
    <property type="molecule type" value="Genomic_DNA"/>
</dbReference>
<comment type="subcellular location">
    <subcellularLocation>
        <location evidence="1">Cytoplasm</location>
        <location evidence="1">Cytoskeleton</location>
    </subcellularLocation>
</comment>
<dbReference type="OrthoDB" id="758458at2759"/>
<dbReference type="KEGG" id="egr:104453717"/>
<dbReference type="GO" id="GO:0055028">
    <property type="term" value="C:cortical microtubule"/>
    <property type="evidence" value="ECO:0000318"/>
    <property type="project" value="GO_Central"/>
</dbReference>
<feature type="compositionally biased region" description="Basic and acidic residues" evidence="7">
    <location>
        <begin position="563"/>
        <end position="586"/>
    </location>
</feature>
<accession>A0A059BEQ6</accession>